<dbReference type="InterPro" id="IPR000719">
    <property type="entry name" value="Prot_kinase_dom"/>
</dbReference>
<dbReference type="OrthoDB" id="9992527at2759"/>
<feature type="domain" description="Protein kinase" evidence="2">
    <location>
        <begin position="178"/>
        <end position="509"/>
    </location>
</feature>
<dbReference type="Gene3D" id="1.10.510.10">
    <property type="entry name" value="Transferase(Phosphotransferase) domain 1"/>
    <property type="match status" value="1"/>
</dbReference>
<accession>A0A9N9VX43</accession>
<comment type="caution">
    <text evidence="4">The sequence shown here is derived from an EMBL/GenBank/DDBJ whole genome shotgun (WGS) entry which is preliminary data.</text>
</comment>
<protein>
    <recommendedName>
        <fullName evidence="6">Protein kinase domain-containing protein</fullName>
    </recommendedName>
</protein>
<feature type="region of interest" description="Disordered" evidence="1">
    <location>
        <begin position="521"/>
        <end position="591"/>
    </location>
</feature>
<evidence type="ECO:0000313" key="4">
    <source>
        <dbReference type="EMBL" id="CAH0035327.1"/>
    </source>
</evidence>
<dbReference type="InterPro" id="IPR011009">
    <property type="entry name" value="Kinase-like_dom_sf"/>
</dbReference>
<dbReference type="PANTHER" id="PTHR24359">
    <property type="entry name" value="SERINE/THREONINE-PROTEIN KINASE SBK1"/>
    <property type="match status" value="1"/>
</dbReference>
<name>A0A9N9VX43_9HYPO</name>
<dbReference type="GO" id="GO:0004674">
    <property type="term" value="F:protein serine/threonine kinase activity"/>
    <property type="evidence" value="ECO:0007669"/>
    <property type="project" value="TreeGrafter"/>
</dbReference>
<dbReference type="Pfam" id="PF00069">
    <property type="entry name" value="Pkinase"/>
    <property type="match status" value="1"/>
</dbReference>
<dbReference type="SUPFAM" id="SSF56112">
    <property type="entry name" value="Protein kinase-like (PK-like)"/>
    <property type="match status" value="1"/>
</dbReference>
<feature type="compositionally biased region" description="Acidic residues" evidence="1">
    <location>
        <begin position="162"/>
        <end position="181"/>
    </location>
</feature>
<proteinExistence type="predicted"/>
<dbReference type="GO" id="GO:0005524">
    <property type="term" value="F:ATP binding"/>
    <property type="evidence" value="ECO:0007669"/>
    <property type="project" value="InterPro"/>
</dbReference>
<dbReference type="CDD" id="cd00180">
    <property type="entry name" value="PKc"/>
    <property type="match status" value="1"/>
</dbReference>
<dbReference type="SUPFAM" id="SSF53300">
    <property type="entry name" value="vWA-like"/>
    <property type="match status" value="1"/>
</dbReference>
<dbReference type="EMBL" id="CABFNQ020000754">
    <property type="protein sequence ID" value="CAH0035327.1"/>
    <property type="molecule type" value="Genomic_DNA"/>
</dbReference>
<gene>
    <name evidence="4" type="ORF">CRHIZ90672A_00015437</name>
</gene>
<evidence type="ECO:0000313" key="5">
    <source>
        <dbReference type="Proteomes" id="UP000696573"/>
    </source>
</evidence>
<dbReference type="PANTHER" id="PTHR24359:SF37">
    <property type="entry name" value="PROTEIN KINASE DOMAIN-CONTAINING PROTEIN"/>
    <property type="match status" value="1"/>
</dbReference>
<evidence type="ECO:0000256" key="1">
    <source>
        <dbReference type="SAM" id="MobiDB-lite"/>
    </source>
</evidence>
<reference evidence="4" key="1">
    <citation type="submission" date="2021-10" db="EMBL/GenBank/DDBJ databases">
        <authorList>
            <person name="Piombo E."/>
        </authorList>
    </citation>
    <scope>NUCLEOTIDE SEQUENCE</scope>
</reference>
<dbReference type="SMART" id="SM00220">
    <property type="entry name" value="S_TKc"/>
    <property type="match status" value="1"/>
</dbReference>
<dbReference type="InterPro" id="IPR002035">
    <property type="entry name" value="VWF_A"/>
</dbReference>
<dbReference type="Proteomes" id="UP000696573">
    <property type="component" value="Unassembled WGS sequence"/>
</dbReference>
<feature type="compositionally biased region" description="Polar residues" evidence="1">
    <location>
        <begin position="567"/>
        <end position="586"/>
    </location>
</feature>
<evidence type="ECO:0000259" key="2">
    <source>
        <dbReference type="PROSITE" id="PS50011"/>
    </source>
</evidence>
<sequence length="845" mass="94523">VFAMNLFRKQEKPFLTDVAQHVGAYRGQSDGLKWWEVKDNQAGPFTGILEQVQQELSSCASIDRCRIILVDLFLRGRTMETSVACVMIGGTTQKQRKKAVKLLRRSSLLERYPGLNIEEWESPPHVPNIIIAGDKDKPADDSPIYQNSDFSLSHIFLPLPPEEPDEGEFPDDSSSDSDSELELMRSGSVTPAYLRSESEDATSDVVLPVVPPPTNPISLREPVLDRQNVEIFSIDLDYALLSVPQGLNLTEQLSEISRETVVKVKNAEVSFTTPNNGAITEHGSLLDFFEKKSPPYKPDEILSFWTSFAGLAEGLALIHEQRGSTGLHSDLKPANIIISSVDDPSFNLKIRDFGFSHIAPKNKGPDGSKAARNIDQWTSQTYAPPEYVLTDEIKRYAGSEFDLWSLGCIFLECAVWVSLGERGRLDFIKDRIRETDNRSDNMKSDRGDCFHDGTGVLRCVREFGQHIRDHGRRDDETTSQIFDLALRELLVEKYKRRSARYMYSAMKAIIDTEAHRRTNSFSNAKNGVLTRRHGSITEPPMVASPISEEEHISPDTSRTDPEARSPGSESNLEMSTAEHGSSQKESPTIDDISKWIRKKKINGNTSELPGWESVQAQLKGRDFIFVIDNCETMQVYEDQVKAFVHCLAYLVKRLDPDGAEIMCTSDPMTRAKYKNSTGHSNFVAENFSRGKGGHCNMEFALEKALDPIGDQLQNSVSKGNNRRTSLRSFPGRLIGRQRPVTVIVFTDGVWGSSIGGGAENPIESLIRKMRDHGVSRSTVAIQFLNFGSDPVGRRRLEYLDDDLPNKDRNSGIDIVDTKAVTESIWDILIGAVDEHVDGTIRSRTF</sequence>
<keyword evidence="5" id="KW-1185">Reference proteome</keyword>
<dbReference type="InterPro" id="IPR036465">
    <property type="entry name" value="vWFA_dom_sf"/>
</dbReference>
<dbReference type="PROSITE" id="PS50234">
    <property type="entry name" value="VWFA"/>
    <property type="match status" value="1"/>
</dbReference>
<evidence type="ECO:0000259" key="3">
    <source>
        <dbReference type="PROSITE" id="PS50234"/>
    </source>
</evidence>
<organism evidence="4 5">
    <name type="scientific">Clonostachys rhizophaga</name>
    <dbReference type="NCBI Taxonomy" id="160324"/>
    <lineage>
        <taxon>Eukaryota</taxon>
        <taxon>Fungi</taxon>
        <taxon>Dikarya</taxon>
        <taxon>Ascomycota</taxon>
        <taxon>Pezizomycotina</taxon>
        <taxon>Sordariomycetes</taxon>
        <taxon>Hypocreomycetidae</taxon>
        <taxon>Hypocreales</taxon>
        <taxon>Bionectriaceae</taxon>
        <taxon>Clonostachys</taxon>
    </lineage>
</organism>
<feature type="compositionally biased region" description="Basic and acidic residues" evidence="1">
    <location>
        <begin position="548"/>
        <end position="563"/>
    </location>
</feature>
<feature type="region of interest" description="Disordered" evidence="1">
    <location>
        <begin position="161"/>
        <end position="184"/>
    </location>
</feature>
<dbReference type="PROSITE" id="PS50011">
    <property type="entry name" value="PROTEIN_KINASE_DOM"/>
    <property type="match status" value="1"/>
</dbReference>
<feature type="non-terminal residue" evidence="4">
    <location>
        <position position="1"/>
    </location>
</feature>
<dbReference type="AlphaFoldDB" id="A0A9N9VX43"/>
<feature type="domain" description="VWFA" evidence="3">
    <location>
        <begin position="622"/>
        <end position="828"/>
    </location>
</feature>
<evidence type="ECO:0008006" key="6">
    <source>
        <dbReference type="Google" id="ProtNLM"/>
    </source>
</evidence>